<name>A0A3B1ASZ2_9ZZZZ</name>
<evidence type="ECO:0000256" key="1">
    <source>
        <dbReference type="ARBA" id="ARBA00005622"/>
    </source>
</evidence>
<evidence type="ECO:0000313" key="3">
    <source>
        <dbReference type="EMBL" id="VAX04831.1"/>
    </source>
</evidence>
<sequence>MKNFLSPIVWPLISAGIFLIIFDIMNPGRATETIKEAASYHFPPIKTHKLTSGKIGQTYEIRVLVPVSKNDGSEKFPVLYMTDANGGIPLAETARTMQTASELSRFIIVGIGYPVDNIFHSLYLRQRDLTPNVMTRKRYPFPIEGIEEITSGKKMGGAPEFLDFIQNELKPFINANYNTIPDDSGYFGTSLGGLFGLYVLFNAPETFNRYVIGSPAIWWGDEVIFSQAEKFLENNDTLKANVYIGVGGIEEIAEPNKRYVSNVYKMDALLRSKPLTGLTLKTALFPDIGHTSAFGILHSRGLRAVFGPARCAPFQGQNC</sequence>
<dbReference type="SUPFAM" id="SSF53474">
    <property type="entry name" value="alpha/beta-Hydrolases"/>
    <property type="match status" value="1"/>
</dbReference>
<dbReference type="AlphaFoldDB" id="A0A3B1ASZ2"/>
<dbReference type="InterPro" id="IPR052558">
    <property type="entry name" value="Siderophore_Hydrolase_D"/>
</dbReference>
<gene>
    <name evidence="3" type="ORF">MNBD_ALPHA03-1258</name>
</gene>
<dbReference type="PANTHER" id="PTHR40841">
    <property type="entry name" value="SIDEROPHORE TRIACETYLFUSARININE C ESTERASE"/>
    <property type="match status" value="1"/>
</dbReference>
<dbReference type="Gene3D" id="3.40.50.1820">
    <property type="entry name" value="alpha/beta hydrolase"/>
    <property type="match status" value="1"/>
</dbReference>
<proteinExistence type="inferred from homology"/>
<organism evidence="3">
    <name type="scientific">hydrothermal vent metagenome</name>
    <dbReference type="NCBI Taxonomy" id="652676"/>
    <lineage>
        <taxon>unclassified sequences</taxon>
        <taxon>metagenomes</taxon>
        <taxon>ecological metagenomes</taxon>
    </lineage>
</organism>
<keyword evidence="2" id="KW-0378">Hydrolase</keyword>
<reference evidence="3" key="1">
    <citation type="submission" date="2018-06" db="EMBL/GenBank/DDBJ databases">
        <authorList>
            <person name="Zhirakovskaya E."/>
        </authorList>
    </citation>
    <scope>NUCLEOTIDE SEQUENCE</scope>
</reference>
<dbReference type="InterPro" id="IPR029058">
    <property type="entry name" value="AB_hydrolase_fold"/>
</dbReference>
<evidence type="ECO:0008006" key="4">
    <source>
        <dbReference type="Google" id="ProtNLM"/>
    </source>
</evidence>
<evidence type="ECO:0000256" key="2">
    <source>
        <dbReference type="ARBA" id="ARBA00022801"/>
    </source>
</evidence>
<protein>
    <recommendedName>
        <fullName evidence="4">Esterase</fullName>
    </recommendedName>
</protein>
<dbReference type="InterPro" id="IPR000801">
    <property type="entry name" value="Esterase-like"/>
</dbReference>
<dbReference type="EMBL" id="UOFW01000112">
    <property type="protein sequence ID" value="VAX04831.1"/>
    <property type="molecule type" value="Genomic_DNA"/>
</dbReference>
<dbReference type="GO" id="GO:0016788">
    <property type="term" value="F:hydrolase activity, acting on ester bonds"/>
    <property type="evidence" value="ECO:0007669"/>
    <property type="project" value="TreeGrafter"/>
</dbReference>
<accession>A0A3B1ASZ2</accession>
<dbReference type="PANTHER" id="PTHR40841:SF2">
    <property type="entry name" value="SIDEROPHORE-DEGRADING ESTERASE (EUROFUNG)"/>
    <property type="match status" value="1"/>
</dbReference>
<dbReference type="Pfam" id="PF00756">
    <property type="entry name" value="Esterase"/>
    <property type="match status" value="1"/>
</dbReference>
<comment type="similarity">
    <text evidence="1">Belongs to the esterase D family.</text>
</comment>